<protein>
    <recommendedName>
        <fullName evidence="2">HicB-like antitoxin of toxin-antitoxin system domain-containing protein</fullName>
    </recommendedName>
</protein>
<dbReference type="AlphaFoldDB" id="A0A7G9YHB3"/>
<organism evidence="1">
    <name type="scientific">Candidatus Methanogaster sp. ANME-2c ERB4</name>
    <dbReference type="NCBI Taxonomy" id="2759911"/>
    <lineage>
        <taxon>Archaea</taxon>
        <taxon>Methanobacteriati</taxon>
        <taxon>Methanobacteriota</taxon>
        <taxon>Stenosarchaea group</taxon>
        <taxon>Methanomicrobia</taxon>
        <taxon>Methanosarcinales</taxon>
        <taxon>ANME-2 cluster</taxon>
        <taxon>Candidatus Methanogasteraceae</taxon>
        <taxon>Candidatus Methanogaster</taxon>
    </lineage>
</organism>
<dbReference type="Pfam" id="PF21748">
    <property type="entry name" value="UPF0150"/>
    <property type="match status" value="1"/>
</dbReference>
<sequence length="82" mass="9202">MGHYLKYAHAAMEKTRYEILPEDGTFYAEIPGFGGVYANSGTLESCRDELEEVLEEWVLLRIRLNLLLPVVDGIGLAIMEAV</sequence>
<gene>
    <name evidence="1" type="ORF">FLPANLNF_00016</name>
</gene>
<dbReference type="Gene3D" id="3.30.160.250">
    <property type="match status" value="1"/>
</dbReference>
<dbReference type="InterPro" id="IPR049389">
    <property type="entry name" value="TTHA0281-like"/>
</dbReference>
<reference evidence="1" key="1">
    <citation type="submission" date="2020-06" db="EMBL/GenBank/DDBJ databases">
        <title>Unique genomic features of the anaerobic methanotrophic archaea.</title>
        <authorList>
            <person name="Chadwick G.L."/>
            <person name="Skennerton C.T."/>
            <person name="Laso-Perez R."/>
            <person name="Leu A.O."/>
            <person name="Speth D.R."/>
            <person name="Yu H."/>
            <person name="Morgan-Lang C."/>
            <person name="Hatzenpichler R."/>
            <person name="Goudeau D."/>
            <person name="Malmstrom R."/>
            <person name="Brazelton W.J."/>
            <person name="Woyke T."/>
            <person name="Hallam S.J."/>
            <person name="Tyson G.W."/>
            <person name="Wegener G."/>
            <person name="Boetius A."/>
            <person name="Orphan V."/>
        </authorList>
    </citation>
    <scope>NUCLEOTIDE SEQUENCE</scope>
</reference>
<dbReference type="InterPro" id="IPR035069">
    <property type="entry name" value="TTHA1013/TTHA0281-like"/>
</dbReference>
<proteinExistence type="predicted"/>
<name>A0A7G9YHB3_9EURY</name>
<dbReference type="SUPFAM" id="SSF143100">
    <property type="entry name" value="TTHA1013/TTHA0281-like"/>
    <property type="match status" value="1"/>
</dbReference>
<dbReference type="EMBL" id="MT631261">
    <property type="protein sequence ID" value="QNO47397.1"/>
    <property type="molecule type" value="Genomic_DNA"/>
</dbReference>
<accession>A0A7G9YHB3</accession>
<evidence type="ECO:0008006" key="2">
    <source>
        <dbReference type="Google" id="ProtNLM"/>
    </source>
</evidence>
<evidence type="ECO:0000313" key="1">
    <source>
        <dbReference type="EMBL" id="QNO47397.1"/>
    </source>
</evidence>